<comment type="subcellular location">
    <subcellularLocation>
        <location evidence="1">Secreted</location>
    </subcellularLocation>
</comment>
<dbReference type="RefSeq" id="WP_136059573.1">
    <property type="nucleotide sequence ID" value="NZ_CAAHFH010000001.1"/>
</dbReference>
<gene>
    <name evidence="7" type="ORF">SCARR_00085</name>
</gene>
<feature type="compositionally biased region" description="Basic and acidic residues" evidence="5">
    <location>
        <begin position="1026"/>
        <end position="1035"/>
    </location>
</feature>
<dbReference type="InterPro" id="IPR013320">
    <property type="entry name" value="ConA-like_dom_sf"/>
</dbReference>
<proteinExistence type="predicted"/>
<feature type="region of interest" description="Disordered" evidence="5">
    <location>
        <begin position="1020"/>
        <end position="1046"/>
    </location>
</feature>
<feature type="signal peptide" evidence="6">
    <location>
        <begin position="1"/>
        <end position="23"/>
    </location>
</feature>
<feature type="region of interest" description="Disordered" evidence="5">
    <location>
        <begin position="732"/>
        <end position="755"/>
    </location>
</feature>
<dbReference type="Gene3D" id="2.60.120.200">
    <property type="match status" value="1"/>
</dbReference>
<dbReference type="Pfam" id="PF18884">
    <property type="entry name" value="TSP3_bac"/>
    <property type="match status" value="5"/>
</dbReference>
<feature type="chain" id="PRO_5025504514" description="LamG-like jellyroll fold domain-containing protein" evidence="6">
    <location>
        <begin position="24"/>
        <end position="1166"/>
    </location>
</feature>
<dbReference type="SUPFAM" id="SSF103647">
    <property type="entry name" value="TSP type-3 repeat"/>
    <property type="match status" value="1"/>
</dbReference>
<accession>A0A6C2UD35</accession>
<feature type="compositionally biased region" description="Acidic residues" evidence="5">
    <location>
        <begin position="741"/>
        <end position="751"/>
    </location>
</feature>
<dbReference type="PROSITE" id="PS00018">
    <property type="entry name" value="EF_HAND_1"/>
    <property type="match status" value="1"/>
</dbReference>
<evidence type="ECO:0000256" key="1">
    <source>
        <dbReference type="ARBA" id="ARBA00004613"/>
    </source>
</evidence>
<keyword evidence="3 6" id="KW-0732">Signal</keyword>
<dbReference type="SUPFAM" id="SSF51445">
    <property type="entry name" value="(Trans)glycosidases"/>
    <property type="match status" value="1"/>
</dbReference>
<keyword evidence="8" id="KW-1185">Reference proteome</keyword>
<sequence>MKKIKLLWMGLLVAGLTFSTVQAEFIQLGGKPGVAPVVPGTDYVVQFDGAYTNIGNGAFGASGTLGNFSGIPSSMDFSSLSLTNGAGLVATLADAENDPVTYNASLQMRPGSTVSFSFNEAVRLKGAGFAGDLPTNVTWGTHSEAISGNVYDFQDSELAIGETLTFNAPPAFRLLHLAFETLTSTTNPPTVTNLTLTVTDRAGTNVTGTLLVDSDHIHLETASPTNVVSYSYKVAQQTSEPTPAEWDALDSAPFHKDMWFYREPTNQWVRIFVADAAGSTLDEVVGLQGGVLTAPPDDPISPQEWIAGAQGGGYRNRNVDESFDIKAEGNIVLKKKYGFTASRIHMDMEAFRTGDTARIEDEVRRIKIELRHGIYITIAAQGDVPPLTDPAPGTDGKPMDTYSHLMEHTSYTPEMQNLFSNAWTSVAEVYKYFPHRVSFAYFIELRNGAQYPTLEAMHNHITPIIRSITPTRILDYQGKSRNEPEAFPKFDLYLPALETPYGGYYMYSFHKGFGGANDAWYRSQQDRNLSFLQPGIDYCNANPGKAVFMDVYNHTQGFYMRAQRIQHVKEFYDKLSSTPVPIPSICADFPDSNMSVDWQYDDLGNFRPESYYSKITLEILNGDSFVDANDRDGDTLSNDEEAALGTDSDWADTDYDGMYDHVEVQFGFDPLDPRDGIDPWNQKYGGDADGDGILNAWEVHYPGLDPFNPNDARTDLDGDTLLSVYEAWARTEADNSRNAESNEEDDSDGDGTLDAAEWAAGTNPLDDEDPDLDGIISGDTRPFISDAANVIRYEFNAAAADTARYGADNAGTLLGGAIVTNGMLQLGSGDSAAIPSTDLTVTDGHGVYLRFNAVNLPHDYQVIYSEGDATNGLAVYLYKNEVWAGCWVDSVVHHLPLGTVVPGQWHMAALSFDGGEGGALIPWLTGYFDGVRVPGSPIVPTFGSLNARSSATLGTTGTLPLTRSGLGGAELVSGIGFNGWIDDVNVFNRVLYDIDVSMLGDRLYAFDTDADGVLDISDAFPGNGSETRDADHDGIGDSADLDDDNDGMSDALENLYGFDPLDPSDADGDEDEDGMSNGDEIFAGTHPVNPDSLFMISSLDAGSLESLLQWSSISGRTYAVEYSDDLLTWSPLPDAESLLASGIETGVIDSNETIDVRFYRVGVLPE</sequence>
<evidence type="ECO:0000313" key="7">
    <source>
        <dbReference type="EMBL" id="VGO18035.1"/>
    </source>
</evidence>
<dbReference type="InterPro" id="IPR059100">
    <property type="entry name" value="TSP3_bac"/>
</dbReference>
<evidence type="ECO:0008006" key="9">
    <source>
        <dbReference type="Google" id="ProtNLM"/>
    </source>
</evidence>
<evidence type="ECO:0000256" key="5">
    <source>
        <dbReference type="SAM" id="MobiDB-lite"/>
    </source>
</evidence>
<keyword evidence="2" id="KW-0964">Secreted</keyword>
<evidence type="ECO:0000256" key="6">
    <source>
        <dbReference type="SAM" id="SignalP"/>
    </source>
</evidence>
<evidence type="ECO:0000256" key="4">
    <source>
        <dbReference type="ARBA" id="ARBA00022837"/>
    </source>
</evidence>
<dbReference type="AlphaFoldDB" id="A0A6C2UD35"/>
<dbReference type="SUPFAM" id="SSF49899">
    <property type="entry name" value="Concanavalin A-like lectins/glucanases"/>
    <property type="match status" value="1"/>
</dbReference>
<evidence type="ECO:0000256" key="3">
    <source>
        <dbReference type="ARBA" id="ARBA00022729"/>
    </source>
</evidence>
<dbReference type="InterPro" id="IPR017853">
    <property type="entry name" value="GH"/>
</dbReference>
<evidence type="ECO:0000256" key="2">
    <source>
        <dbReference type="ARBA" id="ARBA00022525"/>
    </source>
</evidence>
<name>A0A6C2UD35_9BACT</name>
<dbReference type="InterPro" id="IPR028974">
    <property type="entry name" value="TSP_type-3_rpt"/>
</dbReference>
<keyword evidence="4" id="KW-0106">Calcium</keyword>
<dbReference type="InterPro" id="IPR018247">
    <property type="entry name" value="EF_Hand_1_Ca_BS"/>
</dbReference>
<dbReference type="Gene3D" id="3.20.20.80">
    <property type="entry name" value="Glycosidases"/>
    <property type="match status" value="1"/>
</dbReference>
<reference evidence="7 8" key="1">
    <citation type="submission" date="2019-04" db="EMBL/GenBank/DDBJ databases">
        <authorList>
            <person name="Van Vliet M D."/>
        </authorList>
    </citation>
    <scope>NUCLEOTIDE SEQUENCE [LARGE SCALE GENOMIC DNA]</scope>
    <source>
        <strain evidence="7 8">F21</strain>
    </source>
</reference>
<organism evidence="7 8">
    <name type="scientific">Pontiella sulfatireligans</name>
    <dbReference type="NCBI Taxonomy" id="2750658"/>
    <lineage>
        <taxon>Bacteria</taxon>
        <taxon>Pseudomonadati</taxon>
        <taxon>Kiritimatiellota</taxon>
        <taxon>Kiritimatiellia</taxon>
        <taxon>Kiritimatiellales</taxon>
        <taxon>Pontiellaceae</taxon>
        <taxon>Pontiella</taxon>
    </lineage>
</organism>
<dbReference type="GO" id="GO:0005509">
    <property type="term" value="F:calcium ion binding"/>
    <property type="evidence" value="ECO:0007669"/>
    <property type="project" value="InterPro"/>
</dbReference>
<dbReference type="Proteomes" id="UP000346198">
    <property type="component" value="Unassembled WGS sequence"/>
</dbReference>
<protein>
    <recommendedName>
        <fullName evidence="9">LamG-like jellyroll fold domain-containing protein</fullName>
    </recommendedName>
</protein>
<evidence type="ECO:0000313" key="8">
    <source>
        <dbReference type="Proteomes" id="UP000346198"/>
    </source>
</evidence>
<dbReference type="EMBL" id="CAAHFH010000001">
    <property type="protein sequence ID" value="VGO18035.1"/>
    <property type="molecule type" value="Genomic_DNA"/>
</dbReference>